<keyword evidence="3" id="KW-0813">Transport</keyword>
<name>A0A940SWG0_9ENTE</name>
<evidence type="ECO:0000256" key="4">
    <source>
        <dbReference type="ARBA" id="ARBA00022475"/>
    </source>
</evidence>
<sequence length="137" mass="14955">MGGLGSFLPMIVIMGGMVWWMSRSQKKQQQKRQDLLNTMDVGSKVVTIGGLHGVIAEVNTEKSTVVLDCEGIFLEFNRSAISSVTPPEAAETVVPDGIMQEAPAIEVDEEVVEEVEEATTDEETPTETTEETPKEEN</sequence>
<evidence type="ECO:0000256" key="7">
    <source>
        <dbReference type="ARBA" id="ARBA00022989"/>
    </source>
</evidence>
<dbReference type="EMBL" id="JAEEGA010000013">
    <property type="protein sequence ID" value="MBP1042959.1"/>
    <property type="molecule type" value="Genomic_DNA"/>
</dbReference>
<comment type="similarity">
    <text evidence="2">Belongs to the YajC family.</text>
</comment>
<dbReference type="RefSeq" id="WP_209530724.1">
    <property type="nucleotide sequence ID" value="NZ_JAEEGA010000013.1"/>
</dbReference>
<comment type="subcellular location">
    <subcellularLocation>
        <location evidence="1">Cell membrane</location>
        <topology evidence="1">Single-pass membrane protein</topology>
    </subcellularLocation>
</comment>
<keyword evidence="5 11" id="KW-0812">Transmembrane</keyword>
<feature type="transmembrane region" description="Helical" evidence="11">
    <location>
        <begin position="6"/>
        <end position="22"/>
    </location>
</feature>
<dbReference type="SMART" id="SM01323">
    <property type="entry name" value="YajC"/>
    <property type="match status" value="1"/>
</dbReference>
<comment type="caution">
    <text evidence="12">The sequence shown here is derived from an EMBL/GenBank/DDBJ whole genome shotgun (WGS) entry which is preliminary data.</text>
</comment>
<dbReference type="PANTHER" id="PTHR33909:SF1">
    <property type="entry name" value="SEC TRANSLOCON ACCESSORY COMPLEX SUBUNIT YAJC"/>
    <property type="match status" value="1"/>
</dbReference>
<dbReference type="Pfam" id="PF02699">
    <property type="entry name" value="YajC"/>
    <property type="match status" value="1"/>
</dbReference>
<dbReference type="AlphaFoldDB" id="A0A940SWG0"/>
<evidence type="ECO:0000256" key="3">
    <source>
        <dbReference type="ARBA" id="ARBA00022448"/>
    </source>
</evidence>
<keyword evidence="13" id="KW-1185">Reference proteome</keyword>
<evidence type="ECO:0000256" key="5">
    <source>
        <dbReference type="ARBA" id="ARBA00022692"/>
    </source>
</evidence>
<feature type="compositionally biased region" description="Acidic residues" evidence="10">
    <location>
        <begin position="111"/>
        <end position="130"/>
    </location>
</feature>
<dbReference type="GO" id="GO:0005886">
    <property type="term" value="C:plasma membrane"/>
    <property type="evidence" value="ECO:0007669"/>
    <property type="project" value="UniProtKB-SubCell"/>
</dbReference>
<organism evidence="12 13">
    <name type="scientific">Vagococcus allomyrinae</name>
    <dbReference type="NCBI Taxonomy" id="2794353"/>
    <lineage>
        <taxon>Bacteria</taxon>
        <taxon>Bacillati</taxon>
        <taxon>Bacillota</taxon>
        <taxon>Bacilli</taxon>
        <taxon>Lactobacillales</taxon>
        <taxon>Enterococcaceae</taxon>
        <taxon>Vagococcus</taxon>
    </lineage>
</organism>
<gene>
    <name evidence="12" type="primary">yajC</name>
    <name evidence="12" type="ORF">I6N95_18250</name>
</gene>
<keyword evidence="9 11" id="KW-0472">Membrane</keyword>
<dbReference type="GO" id="GO:0015031">
    <property type="term" value="P:protein transport"/>
    <property type="evidence" value="ECO:0007669"/>
    <property type="project" value="UniProtKB-KW"/>
</dbReference>
<evidence type="ECO:0000313" key="12">
    <source>
        <dbReference type="EMBL" id="MBP1042959.1"/>
    </source>
</evidence>
<keyword evidence="7 11" id="KW-1133">Transmembrane helix</keyword>
<evidence type="ECO:0000256" key="8">
    <source>
        <dbReference type="ARBA" id="ARBA00023010"/>
    </source>
</evidence>
<evidence type="ECO:0000256" key="1">
    <source>
        <dbReference type="ARBA" id="ARBA00004162"/>
    </source>
</evidence>
<accession>A0A940SWG0</accession>
<keyword evidence="8" id="KW-0811">Translocation</keyword>
<evidence type="ECO:0000256" key="9">
    <source>
        <dbReference type="ARBA" id="ARBA00023136"/>
    </source>
</evidence>
<dbReference type="InterPro" id="IPR003849">
    <property type="entry name" value="Preprotein_translocase_YajC"/>
</dbReference>
<feature type="region of interest" description="Disordered" evidence="10">
    <location>
        <begin position="111"/>
        <end position="137"/>
    </location>
</feature>
<reference evidence="12" key="1">
    <citation type="submission" date="2020-12" db="EMBL/GenBank/DDBJ databases">
        <title>Vagococcus allomyrinae sp. nov. and Enterococcus lavae sp. nov., isolated from the larvae of Allomyrina dichotoma.</title>
        <authorList>
            <person name="Lee S.D."/>
        </authorList>
    </citation>
    <scope>NUCLEOTIDE SEQUENCE</scope>
    <source>
        <strain evidence="12">BWB3-3</strain>
    </source>
</reference>
<protein>
    <submittedName>
        <fullName evidence="12">Preprotein translocase subunit YajC</fullName>
    </submittedName>
</protein>
<evidence type="ECO:0000256" key="6">
    <source>
        <dbReference type="ARBA" id="ARBA00022927"/>
    </source>
</evidence>
<evidence type="ECO:0000256" key="2">
    <source>
        <dbReference type="ARBA" id="ARBA00006742"/>
    </source>
</evidence>
<evidence type="ECO:0000256" key="10">
    <source>
        <dbReference type="SAM" id="MobiDB-lite"/>
    </source>
</evidence>
<dbReference type="NCBIfam" id="TIGR00739">
    <property type="entry name" value="yajC"/>
    <property type="match status" value="1"/>
</dbReference>
<dbReference type="PANTHER" id="PTHR33909">
    <property type="entry name" value="SEC TRANSLOCON ACCESSORY COMPLEX SUBUNIT YAJC"/>
    <property type="match status" value="1"/>
</dbReference>
<keyword evidence="4" id="KW-1003">Cell membrane</keyword>
<dbReference type="Proteomes" id="UP000674938">
    <property type="component" value="Unassembled WGS sequence"/>
</dbReference>
<proteinExistence type="inferred from homology"/>
<keyword evidence="6" id="KW-0653">Protein transport</keyword>
<evidence type="ECO:0000256" key="11">
    <source>
        <dbReference type="SAM" id="Phobius"/>
    </source>
</evidence>
<evidence type="ECO:0000313" key="13">
    <source>
        <dbReference type="Proteomes" id="UP000674938"/>
    </source>
</evidence>